<evidence type="ECO:0000256" key="3">
    <source>
        <dbReference type="ARBA" id="ARBA00022763"/>
    </source>
</evidence>
<dbReference type="PANTHER" id="PTHR33991">
    <property type="entry name" value="DNA REPAIR PROTEIN RECO"/>
    <property type="match status" value="1"/>
</dbReference>
<sequence length="241" mass="26272">MDFTDTGFVLSARRHGESDIILSCLTRAHGRHLGLVKGGAGRKNRPAFEIGNQLSLNWRARLSEQLGHFQAEVIEANIAHVIDDADRLAAMSAAAAVIDATLPEREPHQDVHDDFAVLVQGLVASVPDWAGLYLRWELKLLADLGFGLDLSRCAVTGATEDLVFVSPKTGRAVSRLGAGRYAERLLPLPGFLLKDDIATDPTSLAQGLRLTGHFIHGHVLPTPAAEKRLTARDRLIERLTR</sequence>
<evidence type="ECO:0000259" key="8">
    <source>
        <dbReference type="Pfam" id="PF11967"/>
    </source>
</evidence>
<organism evidence="9 10">
    <name type="scientific">Dongia rigui</name>
    <dbReference type="NCBI Taxonomy" id="940149"/>
    <lineage>
        <taxon>Bacteria</taxon>
        <taxon>Pseudomonadati</taxon>
        <taxon>Pseudomonadota</taxon>
        <taxon>Alphaproteobacteria</taxon>
        <taxon>Rhodospirillales</taxon>
        <taxon>Dongiaceae</taxon>
        <taxon>Dongia</taxon>
    </lineage>
</organism>
<dbReference type="InterPro" id="IPR003717">
    <property type="entry name" value="RecO"/>
</dbReference>
<accession>A0ABU5DZU5</accession>
<feature type="domain" description="DNA replication/recombination mediator RecO N-terminal" evidence="8">
    <location>
        <begin position="1"/>
        <end position="75"/>
    </location>
</feature>
<dbReference type="HAMAP" id="MF_00201">
    <property type="entry name" value="RecO"/>
    <property type="match status" value="1"/>
</dbReference>
<dbReference type="InterPro" id="IPR022572">
    <property type="entry name" value="DNA_rep/recomb_RecO_N"/>
</dbReference>
<gene>
    <name evidence="7 9" type="primary">recO</name>
    <name evidence="9" type="ORF">SMD31_11430</name>
</gene>
<dbReference type="Pfam" id="PF11967">
    <property type="entry name" value="RecO_N"/>
    <property type="match status" value="1"/>
</dbReference>
<name>A0ABU5DZU5_9PROT</name>
<dbReference type="NCBIfam" id="TIGR00613">
    <property type="entry name" value="reco"/>
    <property type="match status" value="1"/>
</dbReference>
<dbReference type="SUPFAM" id="SSF50249">
    <property type="entry name" value="Nucleic acid-binding proteins"/>
    <property type="match status" value="1"/>
</dbReference>
<comment type="caution">
    <text evidence="9">The sequence shown here is derived from an EMBL/GenBank/DDBJ whole genome shotgun (WGS) entry which is preliminary data.</text>
</comment>
<evidence type="ECO:0000256" key="2">
    <source>
        <dbReference type="ARBA" id="ARBA00021310"/>
    </source>
</evidence>
<keyword evidence="10" id="KW-1185">Reference proteome</keyword>
<comment type="similarity">
    <text evidence="1 7">Belongs to the RecO family.</text>
</comment>
<dbReference type="InterPro" id="IPR012340">
    <property type="entry name" value="NA-bd_OB-fold"/>
</dbReference>
<dbReference type="Proteomes" id="UP001271769">
    <property type="component" value="Unassembled WGS sequence"/>
</dbReference>
<reference evidence="9 10" key="1">
    <citation type="journal article" date="2013" name="Antonie Van Leeuwenhoek">
        <title>Dongia rigui sp. nov., isolated from freshwater of a large wetland in Korea.</title>
        <authorList>
            <person name="Baik K.S."/>
            <person name="Hwang Y.M."/>
            <person name="Choi J.S."/>
            <person name="Kwon J."/>
            <person name="Seong C.N."/>
        </authorList>
    </citation>
    <scope>NUCLEOTIDE SEQUENCE [LARGE SCALE GENOMIC DNA]</scope>
    <source>
        <strain evidence="9 10">04SU4-P</strain>
    </source>
</reference>
<dbReference type="Pfam" id="PF02565">
    <property type="entry name" value="RecO_C"/>
    <property type="match status" value="1"/>
</dbReference>
<dbReference type="SUPFAM" id="SSF57863">
    <property type="entry name" value="ArfGap/RecO-like zinc finger"/>
    <property type="match status" value="1"/>
</dbReference>
<evidence type="ECO:0000256" key="1">
    <source>
        <dbReference type="ARBA" id="ARBA00007452"/>
    </source>
</evidence>
<dbReference type="Gene3D" id="2.40.50.140">
    <property type="entry name" value="Nucleic acid-binding proteins"/>
    <property type="match status" value="1"/>
</dbReference>
<dbReference type="RefSeq" id="WP_320500970.1">
    <property type="nucleotide sequence ID" value="NZ_JAXCLX010000001.1"/>
</dbReference>
<proteinExistence type="inferred from homology"/>
<dbReference type="InterPro" id="IPR037278">
    <property type="entry name" value="ARFGAP/RecO"/>
</dbReference>
<dbReference type="EMBL" id="JAXCLX010000001">
    <property type="protein sequence ID" value="MDY0872542.1"/>
    <property type="molecule type" value="Genomic_DNA"/>
</dbReference>
<protein>
    <recommendedName>
        <fullName evidence="2 7">DNA repair protein RecO</fullName>
    </recommendedName>
    <alternativeName>
        <fullName evidence="6 7">Recombination protein O</fullName>
    </alternativeName>
</protein>
<dbReference type="InterPro" id="IPR042242">
    <property type="entry name" value="RecO_C"/>
</dbReference>
<keyword evidence="5 7" id="KW-0234">DNA repair</keyword>
<evidence type="ECO:0000256" key="5">
    <source>
        <dbReference type="ARBA" id="ARBA00023204"/>
    </source>
</evidence>
<evidence type="ECO:0000313" key="9">
    <source>
        <dbReference type="EMBL" id="MDY0872542.1"/>
    </source>
</evidence>
<keyword evidence="3 7" id="KW-0227">DNA damage</keyword>
<keyword evidence="4 7" id="KW-0233">DNA recombination</keyword>
<dbReference type="PANTHER" id="PTHR33991:SF1">
    <property type="entry name" value="DNA REPAIR PROTEIN RECO"/>
    <property type="match status" value="1"/>
</dbReference>
<evidence type="ECO:0000256" key="4">
    <source>
        <dbReference type="ARBA" id="ARBA00023172"/>
    </source>
</evidence>
<comment type="function">
    <text evidence="7">Involved in DNA repair and RecF pathway recombination.</text>
</comment>
<evidence type="ECO:0000256" key="7">
    <source>
        <dbReference type="HAMAP-Rule" id="MF_00201"/>
    </source>
</evidence>
<dbReference type="Gene3D" id="1.20.1440.120">
    <property type="entry name" value="Recombination protein O, C-terminal domain"/>
    <property type="match status" value="1"/>
</dbReference>
<evidence type="ECO:0000256" key="6">
    <source>
        <dbReference type="ARBA" id="ARBA00033409"/>
    </source>
</evidence>
<evidence type="ECO:0000313" key="10">
    <source>
        <dbReference type="Proteomes" id="UP001271769"/>
    </source>
</evidence>